<gene>
    <name evidence="7" type="ORF">DFR71_3762</name>
</gene>
<dbReference type="SUPFAM" id="SSF102114">
    <property type="entry name" value="Radical SAM enzymes"/>
    <property type="match status" value="1"/>
</dbReference>
<dbReference type="SFLD" id="SFLDG01066">
    <property type="entry name" value="organic_radical-activating_enz"/>
    <property type="match status" value="1"/>
</dbReference>
<evidence type="ECO:0000256" key="1">
    <source>
        <dbReference type="ARBA" id="ARBA00001966"/>
    </source>
</evidence>
<dbReference type="GO" id="GO:0043365">
    <property type="term" value="F:[formate-C-acetyltransferase]-activating enzyme activity"/>
    <property type="evidence" value="ECO:0007669"/>
    <property type="project" value="InterPro"/>
</dbReference>
<keyword evidence="6" id="KW-0411">Iron-sulfur</keyword>
<dbReference type="SFLD" id="SFLDS00029">
    <property type="entry name" value="Radical_SAM"/>
    <property type="match status" value="1"/>
</dbReference>
<dbReference type="GO" id="GO:0004748">
    <property type="term" value="F:ribonucleoside-diphosphate reductase activity, thioredoxin disulfide as acceptor"/>
    <property type="evidence" value="ECO:0007669"/>
    <property type="project" value="TreeGrafter"/>
</dbReference>
<reference evidence="7 8" key="1">
    <citation type="submission" date="2019-03" db="EMBL/GenBank/DDBJ databases">
        <title>Genomic Encyclopedia of Type Strains, Phase IV (KMG-IV): sequencing the most valuable type-strain genomes for metagenomic binning, comparative biology and taxonomic classification.</title>
        <authorList>
            <person name="Goeker M."/>
        </authorList>
    </citation>
    <scope>NUCLEOTIDE SEQUENCE [LARGE SCALE GENOMIC DNA]</scope>
    <source>
        <strain evidence="7 8">DSM 44684</strain>
    </source>
</reference>
<dbReference type="Pfam" id="PF13353">
    <property type="entry name" value="Fer4_12"/>
    <property type="match status" value="1"/>
</dbReference>
<dbReference type="STRING" id="1210063.GCA_001612665_01419"/>
<dbReference type="OrthoDB" id="9782387at2"/>
<dbReference type="InterPro" id="IPR058240">
    <property type="entry name" value="rSAM_sf"/>
</dbReference>
<dbReference type="PANTHER" id="PTHR30352:SF2">
    <property type="entry name" value="ANAEROBIC RIBONUCLEOSIDE-TRIPHOSPHATE REDUCTASE-ACTIVATING PROTEIN"/>
    <property type="match status" value="1"/>
</dbReference>
<evidence type="ECO:0000256" key="3">
    <source>
        <dbReference type="ARBA" id="ARBA00022691"/>
    </source>
</evidence>
<dbReference type="AlphaFoldDB" id="A0A4R1FV41"/>
<dbReference type="InterPro" id="IPR012837">
    <property type="entry name" value="NrdG"/>
</dbReference>
<evidence type="ECO:0000256" key="6">
    <source>
        <dbReference type="ARBA" id="ARBA00023014"/>
    </source>
</evidence>
<keyword evidence="4" id="KW-0479">Metal-binding</keyword>
<dbReference type="EMBL" id="SMFR01000002">
    <property type="protein sequence ID" value="TCJ97714.1"/>
    <property type="molecule type" value="Genomic_DNA"/>
</dbReference>
<dbReference type="GO" id="GO:0046872">
    <property type="term" value="F:metal ion binding"/>
    <property type="evidence" value="ECO:0007669"/>
    <property type="project" value="UniProtKB-KW"/>
</dbReference>
<evidence type="ECO:0000256" key="2">
    <source>
        <dbReference type="ARBA" id="ARBA00022485"/>
    </source>
</evidence>
<evidence type="ECO:0000256" key="5">
    <source>
        <dbReference type="ARBA" id="ARBA00023004"/>
    </source>
</evidence>
<dbReference type="Proteomes" id="UP000294856">
    <property type="component" value="Unassembled WGS sequence"/>
</dbReference>
<dbReference type="RefSeq" id="WP_067447182.1">
    <property type="nucleotide sequence ID" value="NZ_SMFR01000002.1"/>
</dbReference>
<name>A0A4R1FV41_9NOCA</name>
<evidence type="ECO:0000256" key="4">
    <source>
        <dbReference type="ARBA" id="ARBA00022723"/>
    </source>
</evidence>
<dbReference type="GO" id="GO:0051539">
    <property type="term" value="F:4 iron, 4 sulfur cluster binding"/>
    <property type="evidence" value="ECO:0007669"/>
    <property type="project" value="UniProtKB-KW"/>
</dbReference>
<protein>
    <submittedName>
        <fullName evidence="7">Anaerobic ribonucleoside-triphosphate reductase activating protein</fullName>
    </submittedName>
</protein>
<dbReference type="SFLD" id="SFLDG01063">
    <property type="entry name" value="activating_enzymes__group_1"/>
    <property type="match status" value="1"/>
</dbReference>
<keyword evidence="5" id="KW-0408">Iron</keyword>
<dbReference type="PANTHER" id="PTHR30352">
    <property type="entry name" value="PYRUVATE FORMATE-LYASE-ACTIVATING ENZYME"/>
    <property type="match status" value="1"/>
</dbReference>
<dbReference type="SFLD" id="SFLDF00299">
    <property type="entry name" value="anaerobic_ribonucleoside-triph"/>
    <property type="match status" value="1"/>
</dbReference>
<organism evidence="7 8">
    <name type="scientific">Nocardia alba</name>
    <dbReference type="NCBI Taxonomy" id="225051"/>
    <lineage>
        <taxon>Bacteria</taxon>
        <taxon>Bacillati</taxon>
        <taxon>Actinomycetota</taxon>
        <taxon>Actinomycetes</taxon>
        <taxon>Mycobacteriales</taxon>
        <taxon>Nocardiaceae</taxon>
        <taxon>Nocardia</taxon>
    </lineage>
</organism>
<keyword evidence="8" id="KW-1185">Reference proteome</keyword>
<comment type="cofactor">
    <cofactor evidence="1">
        <name>[4Fe-4S] cluster</name>
        <dbReference type="ChEBI" id="CHEBI:49883"/>
    </cofactor>
</comment>
<proteinExistence type="predicted"/>
<keyword evidence="3" id="KW-0949">S-adenosyl-L-methionine</keyword>
<accession>A0A4R1FV41</accession>
<comment type="caution">
    <text evidence="7">The sequence shown here is derived from an EMBL/GenBank/DDBJ whole genome shotgun (WGS) entry which is preliminary data.</text>
</comment>
<dbReference type="InterPro" id="IPR007197">
    <property type="entry name" value="rSAM"/>
</dbReference>
<sequence>MVTATVNLAATAVATDSLGPGRRAVVWVQGCPLNCRGCVAPDWIPLETNRIVTPEALAAQILAMPRIGGLTLSGGEPMLQAAALADVVRRVRAVRDLDVICFSGFTLARLRDNPPTPAVAELLAVIDVLIDGPYVAARDNGRGLRGSDNQAINHLTDRLRGSEYDFADRPRTAELHVDARSVTLVGVPPPGLLTALDAARARHTSHAPRTPLALESAGPEIVSEVLG</sequence>
<evidence type="ECO:0000313" key="8">
    <source>
        <dbReference type="Proteomes" id="UP000294856"/>
    </source>
</evidence>
<keyword evidence="2" id="KW-0004">4Fe-4S</keyword>
<dbReference type="Gene3D" id="3.20.20.70">
    <property type="entry name" value="Aldolase class I"/>
    <property type="match status" value="1"/>
</dbReference>
<dbReference type="InterPro" id="IPR013785">
    <property type="entry name" value="Aldolase_TIM"/>
</dbReference>
<dbReference type="InterPro" id="IPR034457">
    <property type="entry name" value="Organic_radical-activating"/>
</dbReference>
<evidence type="ECO:0000313" key="7">
    <source>
        <dbReference type="EMBL" id="TCJ97714.1"/>
    </source>
</evidence>